<proteinExistence type="inferred from homology"/>
<dbReference type="PANTHER" id="PTHR43163:SF6">
    <property type="entry name" value="DIPEPTIDE TRANSPORT SYSTEM PERMEASE PROTEIN DPPB-RELATED"/>
    <property type="match status" value="1"/>
</dbReference>
<dbReference type="Proteomes" id="UP001164803">
    <property type="component" value="Chromosome"/>
</dbReference>
<evidence type="ECO:0000256" key="3">
    <source>
        <dbReference type="ARBA" id="ARBA00022475"/>
    </source>
</evidence>
<sequence>MILYAARRIGWMIVTLWVIITITFFLMHAIPGNPISNEQNMTPAIFQNMMHYYHLDKPLSVQYLDYLGSLLTGNLGPSFQWQDQTVNGIIGQGFPISLQIGLWAICVAFVFGVLLGTIAAVKQSGWQDYTSMVIAILGISVPNFVLATLLINYLGVQWGIFPAAGWGTPAQEVMPVIALAVTPTAYFARLMRSSMLEVLQQDYIRTAKAKGLPFVLIVWKHTIRNSILPVLTMLGPLAAYVLTGSFVVEKIFGIPGLGQLYVSAITNRDYPMILGTTVFFSAILIFILFLVDIAYAVVDPRIQLTGRKA</sequence>
<name>A0ABY6Z360_9BACL</name>
<evidence type="ECO:0000256" key="1">
    <source>
        <dbReference type="ARBA" id="ARBA00004651"/>
    </source>
</evidence>
<feature type="transmembrane region" description="Helical" evidence="7">
    <location>
        <begin position="173"/>
        <end position="191"/>
    </location>
</feature>
<dbReference type="InterPro" id="IPR045621">
    <property type="entry name" value="BPD_transp_1_N"/>
</dbReference>
<keyword evidence="10" id="KW-1185">Reference proteome</keyword>
<dbReference type="Pfam" id="PF00528">
    <property type="entry name" value="BPD_transp_1"/>
    <property type="match status" value="1"/>
</dbReference>
<dbReference type="CDD" id="cd06261">
    <property type="entry name" value="TM_PBP2"/>
    <property type="match status" value="1"/>
</dbReference>
<dbReference type="InterPro" id="IPR000515">
    <property type="entry name" value="MetI-like"/>
</dbReference>
<dbReference type="Pfam" id="PF19300">
    <property type="entry name" value="BPD_transp_1_N"/>
    <property type="match status" value="1"/>
</dbReference>
<evidence type="ECO:0000256" key="5">
    <source>
        <dbReference type="ARBA" id="ARBA00022989"/>
    </source>
</evidence>
<keyword evidence="4 7" id="KW-0812">Transmembrane</keyword>
<dbReference type="RefSeq" id="WP_268044003.1">
    <property type="nucleotide sequence ID" value="NZ_CP104064.1"/>
</dbReference>
<gene>
    <name evidence="9" type="ORF">NZD86_21085</name>
</gene>
<evidence type="ECO:0000313" key="10">
    <source>
        <dbReference type="Proteomes" id="UP001164803"/>
    </source>
</evidence>
<dbReference type="PROSITE" id="PS50928">
    <property type="entry name" value="ABC_TM1"/>
    <property type="match status" value="1"/>
</dbReference>
<feature type="transmembrane region" description="Helical" evidence="7">
    <location>
        <begin position="9"/>
        <end position="30"/>
    </location>
</feature>
<reference evidence="9" key="1">
    <citation type="submission" date="2022-08" db="EMBL/GenBank/DDBJ databases">
        <title>Alicyclobacillus dauci DSM2870, complete genome.</title>
        <authorList>
            <person name="Wang Q."/>
            <person name="Cai R."/>
            <person name="Wang Z."/>
        </authorList>
    </citation>
    <scope>NUCLEOTIDE SEQUENCE</scope>
    <source>
        <strain evidence="9">DSM 28700</strain>
    </source>
</reference>
<dbReference type="InterPro" id="IPR035906">
    <property type="entry name" value="MetI-like_sf"/>
</dbReference>
<keyword evidence="2 7" id="KW-0813">Transport</keyword>
<evidence type="ECO:0000256" key="7">
    <source>
        <dbReference type="RuleBase" id="RU363032"/>
    </source>
</evidence>
<keyword evidence="5 7" id="KW-1133">Transmembrane helix</keyword>
<dbReference type="EMBL" id="CP104064">
    <property type="protein sequence ID" value="WAH36641.1"/>
    <property type="molecule type" value="Genomic_DNA"/>
</dbReference>
<feature type="domain" description="ABC transmembrane type-1" evidence="8">
    <location>
        <begin position="94"/>
        <end position="295"/>
    </location>
</feature>
<dbReference type="PANTHER" id="PTHR43163">
    <property type="entry name" value="DIPEPTIDE TRANSPORT SYSTEM PERMEASE PROTEIN DPPB-RELATED"/>
    <property type="match status" value="1"/>
</dbReference>
<evidence type="ECO:0000256" key="6">
    <source>
        <dbReference type="ARBA" id="ARBA00023136"/>
    </source>
</evidence>
<evidence type="ECO:0000313" key="9">
    <source>
        <dbReference type="EMBL" id="WAH36641.1"/>
    </source>
</evidence>
<accession>A0ABY6Z360</accession>
<organism evidence="9 10">
    <name type="scientific">Alicyclobacillus dauci</name>
    <dbReference type="NCBI Taxonomy" id="1475485"/>
    <lineage>
        <taxon>Bacteria</taxon>
        <taxon>Bacillati</taxon>
        <taxon>Bacillota</taxon>
        <taxon>Bacilli</taxon>
        <taxon>Bacillales</taxon>
        <taxon>Alicyclobacillaceae</taxon>
        <taxon>Alicyclobacillus</taxon>
    </lineage>
</organism>
<keyword evidence="6 7" id="KW-0472">Membrane</keyword>
<evidence type="ECO:0000259" key="8">
    <source>
        <dbReference type="PROSITE" id="PS50928"/>
    </source>
</evidence>
<feature type="transmembrane region" description="Helical" evidence="7">
    <location>
        <begin position="272"/>
        <end position="298"/>
    </location>
</feature>
<dbReference type="SUPFAM" id="SSF161098">
    <property type="entry name" value="MetI-like"/>
    <property type="match status" value="1"/>
</dbReference>
<evidence type="ECO:0000256" key="4">
    <source>
        <dbReference type="ARBA" id="ARBA00022692"/>
    </source>
</evidence>
<dbReference type="Gene3D" id="1.10.3720.10">
    <property type="entry name" value="MetI-like"/>
    <property type="match status" value="1"/>
</dbReference>
<feature type="transmembrane region" description="Helical" evidence="7">
    <location>
        <begin position="133"/>
        <end position="153"/>
    </location>
</feature>
<protein>
    <submittedName>
        <fullName evidence="9">ABC transporter permease</fullName>
    </submittedName>
</protein>
<feature type="transmembrane region" description="Helical" evidence="7">
    <location>
        <begin position="100"/>
        <end position="121"/>
    </location>
</feature>
<feature type="transmembrane region" description="Helical" evidence="7">
    <location>
        <begin position="227"/>
        <end position="252"/>
    </location>
</feature>
<keyword evidence="3" id="KW-1003">Cell membrane</keyword>
<comment type="subcellular location">
    <subcellularLocation>
        <location evidence="1 7">Cell membrane</location>
        <topology evidence="1 7">Multi-pass membrane protein</topology>
    </subcellularLocation>
</comment>
<comment type="similarity">
    <text evidence="7">Belongs to the binding-protein-dependent transport system permease family.</text>
</comment>
<evidence type="ECO:0000256" key="2">
    <source>
        <dbReference type="ARBA" id="ARBA00022448"/>
    </source>
</evidence>